<keyword evidence="1" id="KW-0479">Metal-binding</keyword>
<dbReference type="GO" id="GO:0061630">
    <property type="term" value="F:ubiquitin protein ligase activity"/>
    <property type="evidence" value="ECO:0007669"/>
    <property type="project" value="UniProtKB-EC"/>
</dbReference>
<dbReference type="RefSeq" id="XP_022658568.1">
    <property type="nucleotide sequence ID" value="XM_022802833.1"/>
</dbReference>
<sequence>MTSLKQRQVSQTLTQVLLDRKFMATSELRELVVKLNTKFDYNLDIKQDRSLDEYIGTMNISLARLHLKIVQTRDESTGERLIVLCNTLASNLSLHPELSEQQMALFRTLVERIATASDGHIPHHQALYAVCEIPNCKLSEAQAEQTINELIRQKYLESGPKQRLSLSPVALVELGPYIVSLLEDKVIKCAACSSLCLQGMHCSTTDCPAKLHHACAKKLVACRLCKKKWNKPVR</sequence>
<dbReference type="OMA" id="WTQMGYF"/>
<proteinExistence type="inferred from homology"/>
<dbReference type="PANTHER" id="PTHR20973:SF0">
    <property type="entry name" value="NON-STRUCTURAL MAINTENANCE OF CHROMOSOMES ELEMENT 1 HOMOLOG"/>
    <property type="match status" value="1"/>
</dbReference>
<name>A0A7M7K6U1_VARDE</name>
<dbReference type="GO" id="GO:0000724">
    <property type="term" value="P:double-strand break repair via homologous recombination"/>
    <property type="evidence" value="ECO:0007669"/>
    <property type="project" value="TreeGrafter"/>
</dbReference>
<comment type="subunit">
    <text evidence="1">Component of the Smc5-Smc6 complex.</text>
</comment>
<accession>A0A7M7K6U1</accession>
<keyword evidence="3" id="KW-1185">Reference proteome</keyword>
<dbReference type="OrthoDB" id="185455at2759"/>
<dbReference type="GeneID" id="111249237"/>
<dbReference type="GO" id="GO:0008270">
    <property type="term" value="F:zinc ion binding"/>
    <property type="evidence" value="ECO:0007669"/>
    <property type="project" value="UniProtKB-KW"/>
</dbReference>
<dbReference type="GO" id="GO:0005634">
    <property type="term" value="C:nucleus"/>
    <property type="evidence" value="ECO:0007669"/>
    <property type="project" value="UniProtKB-SubCell"/>
</dbReference>
<keyword evidence="1" id="KW-0863">Zinc-finger</keyword>
<comment type="similarity">
    <text evidence="1">Belongs to the NSE1 family.</text>
</comment>
<dbReference type="PANTHER" id="PTHR20973">
    <property type="entry name" value="NON-SMC ELEMENT 1-RELATED"/>
    <property type="match status" value="1"/>
</dbReference>
<keyword evidence="1" id="KW-0833">Ubl conjugation pathway</keyword>
<keyword evidence="1" id="KW-0227">DNA damage</keyword>
<keyword evidence="1" id="KW-0808">Transferase</keyword>
<dbReference type="Pfam" id="PF07574">
    <property type="entry name" value="SMC_Nse1"/>
    <property type="match status" value="1"/>
</dbReference>
<keyword evidence="1" id="KW-0862">Zinc</keyword>
<reference evidence="2" key="1">
    <citation type="submission" date="2021-01" db="UniProtKB">
        <authorList>
            <consortium name="EnsemblMetazoa"/>
        </authorList>
    </citation>
    <scope>IDENTIFICATION</scope>
</reference>
<dbReference type="GO" id="GO:0030915">
    <property type="term" value="C:Smc5-Smc6 complex"/>
    <property type="evidence" value="ECO:0007669"/>
    <property type="project" value="UniProtKB-UniRule"/>
</dbReference>
<dbReference type="KEGG" id="vde:111249237"/>
<keyword evidence="1" id="KW-0234">DNA repair</keyword>
<keyword evidence="1" id="KW-0233">DNA recombination</keyword>
<evidence type="ECO:0000313" key="2">
    <source>
        <dbReference type="EnsemblMetazoa" id="XP_022658568"/>
    </source>
</evidence>
<comment type="catalytic activity">
    <reaction evidence="1">
        <text>S-ubiquitinyl-[E2 ubiquitin-conjugating enzyme]-L-cysteine + [acceptor protein]-L-lysine = [E2 ubiquitin-conjugating enzyme]-L-cysteine + N(6)-ubiquitinyl-[acceptor protein]-L-lysine.</text>
        <dbReference type="EC" id="2.3.2.27"/>
    </reaction>
</comment>
<dbReference type="InParanoid" id="A0A7M7K6U1"/>
<dbReference type="Gene3D" id="1.10.10.10">
    <property type="entry name" value="Winged helix-like DNA-binding domain superfamily/Winged helix DNA-binding domain"/>
    <property type="match status" value="1"/>
</dbReference>
<protein>
    <recommendedName>
        <fullName evidence="1">Non-structural maintenance of chromosomes element 1 homolog</fullName>
        <ecNumber evidence="1">2.3.2.27</ecNumber>
    </recommendedName>
</protein>
<organism evidence="2 3">
    <name type="scientific">Varroa destructor</name>
    <name type="common">Honeybee mite</name>
    <dbReference type="NCBI Taxonomy" id="109461"/>
    <lineage>
        <taxon>Eukaryota</taxon>
        <taxon>Metazoa</taxon>
        <taxon>Ecdysozoa</taxon>
        <taxon>Arthropoda</taxon>
        <taxon>Chelicerata</taxon>
        <taxon>Arachnida</taxon>
        <taxon>Acari</taxon>
        <taxon>Parasitiformes</taxon>
        <taxon>Mesostigmata</taxon>
        <taxon>Gamasina</taxon>
        <taxon>Dermanyssoidea</taxon>
        <taxon>Varroidae</taxon>
        <taxon>Varroa</taxon>
    </lineage>
</organism>
<comment type="subcellular location">
    <subcellularLocation>
        <location evidence="1">Nucleus</location>
    </subcellularLocation>
</comment>
<dbReference type="CTD" id="33938"/>
<dbReference type="InterPro" id="IPR011513">
    <property type="entry name" value="Nse1"/>
</dbReference>
<dbReference type="EC" id="2.3.2.27" evidence="1"/>
<dbReference type="Proteomes" id="UP000594260">
    <property type="component" value="Unplaced"/>
</dbReference>
<evidence type="ECO:0000256" key="1">
    <source>
        <dbReference type="RuleBase" id="RU368018"/>
    </source>
</evidence>
<evidence type="ECO:0000313" key="3">
    <source>
        <dbReference type="Proteomes" id="UP000594260"/>
    </source>
</evidence>
<dbReference type="Gene3D" id="3.90.1150.220">
    <property type="match status" value="1"/>
</dbReference>
<dbReference type="AlphaFoldDB" id="A0A7M7K6U1"/>
<keyword evidence="1" id="KW-0539">Nucleus</keyword>
<dbReference type="InterPro" id="IPR036388">
    <property type="entry name" value="WH-like_DNA-bd_sf"/>
</dbReference>
<dbReference type="FunCoup" id="A0A7M7K6U1">
    <property type="interactions" value="1000"/>
</dbReference>
<dbReference type="EnsemblMetazoa" id="XM_022802833">
    <property type="protein sequence ID" value="XP_022658568"/>
    <property type="gene ID" value="LOC111249237"/>
</dbReference>